<protein>
    <submittedName>
        <fullName evidence="2">Uncharacterized protein</fullName>
    </submittedName>
</protein>
<evidence type="ECO:0000313" key="3">
    <source>
        <dbReference type="Proteomes" id="UP001519460"/>
    </source>
</evidence>
<feature type="region of interest" description="Disordered" evidence="1">
    <location>
        <begin position="1"/>
        <end position="21"/>
    </location>
</feature>
<organism evidence="2 3">
    <name type="scientific">Batillaria attramentaria</name>
    <dbReference type="NCBI Taxonomy" id="370345"/>
    <lineage>
        <taxon>Eukaryota</taxon>
        <taxon>Metazoa</taxon>
        <taxon>Spiralia</taxon>
        <taxon>Lophotrochozoa</taxon>
        <taxon>Mollusca</taxon>
        <taxon>Gastropoda</taxon>
        <taxon>Caenogastropoda</taxon>
        <taxon>Sorbeoconcha</taxon>
        <taxon>Cerithioidea</taxon>
        <taxon>Batillariidae</taxon>
        <taxon>Batillaria</taxon>
    </lineage>
</organism>
<keyword evidence="3" id="KW-1185">Reference proteome</keyword>
<feature type="compositionally biased region" description="Polar residues" evidence="1">
    <location>
        <begin position="141"/>
        <end position="161"/>
    </location>
</feature>
<gene>
    <name evidence="2" type="ORF">BaRGS_00001735</name>
</gene>
<dbReference type="AlphaFoldDB" id="A0ABD0M4P2"/>
<sequence length="321" mass="36488">MNPEISHLYHDSHFSGSSGGALDAREHLRAREVNAREERLLRLNDSLLDRAKETCRKRSRWEQESVRRQLRNILERTPTFDRTLQNEKERARGRRQYFYSNTNSNSKLEGSSPRMGRSVQKLLLRPAENALLSNKHYLPPLSQSTPSSVHSKDSTTNSSPVEMNGQRRDRWMQSKTHESTIMVDASGKQLVKKPWRYCGDVDYKSSALSNISRGLGSPEDSVRTSEQTPSAGMTSSGVVTSHKGADLKRRSHHAVMAIVRVQTRHERRMREAEAAMALMARRRFGAPLRRVPGPFEIVPEVISESQNASPRLTLDPQLHSK</sequence>
<feature type="region of interest" description="Disordered" evidence="1">
    <location>
        <begin position="209"/>
        <end position="251"/>
    </location>
</feature>
<feature type="region of interest" description="Disordered" evidence="1">
    <location>
        <begin position="137"/>
        <end position="168"/>
    </location>
</feature>
<dbReference type="Proteomes" id="UP001519460">
    <property type="component" value="Unassembled WGS sequence"/>
</dbReference>
<evidence type="ECO:0000256" key="1">
    <source>
        <dbReference type="SAM" id="MobiDB-lite"/>
    </source>
</evidence>
<accession>A0ABD0M4P2</accession>
<dbReference type="EMBL" id="JACVVK020000005">
    <property type="protein sequence ID" value="KAK7506884.1"/>
    <property type="molecule type" value="Genomic_DNA"/>
</dbReference>
<name>A0ABD0M4P2_9CAEN</name>
<feature type="compositionally biased region" description="Polar residues" evidence="1">
    <location>
        <begin position="224"/>
        <end position="239"/>
    </location>
</feature>
<comment type="caution">
    <text evidence="2">The sequence shown here is derived from an EMBL/GenBank/DDBJ whole genome shotgun (WGS) entry which is preliminary data.</text>
</comment>
<reference evidence="2 3" key="1">
    <citation type="journal article" date="2023" name="Sci. Data">
        <title>Genome assembly of the Korean intertidal mud-creeper Batillaria attramentaria.</title>
        <authorList>
            <person name="Patra A.K."/>
            <person name="Ho P.T."/>
            <person name="Jun S."/>
            <person name="Lee S.J."/>
            <person name="Kim Y."/>
            <person name="Won Y.J."/>
        </authorList>
    </citation>
    <scope>NUCLEOTIDE SEQUENCE [LARGE SCALE GENOMIC DNA]</scope>
    <source>
        <strain evidence="2">Wonlab-2016</strain>
    </source>
</reference>
<evidence type="ECO:0000313" key="2">
    <source>
        <dbReference type="EMBL" id="KAK7506884.1"/>
    </source>
</evidence>
<proteinExistence type="predicted"/>